<evidence type="ECO:0000256" key="2">
    <source>
        <dbReference type="ARBA" id="ARBA00023315"/>
    </source>
</evidence>
<keyword evidence="4" id="KW-0687">Ribonucleoprotein</keyword>
<reference evidence="4 5" key="1">
    <citation type="submission" date="2020-08" db="EMBL/GenBank/DDBJ databases">
        <title>The Agave Microbiome: Exploring the role of microbial communities in plant adaptations to desert environments.</title>
        <authorList>
            <person name="Partida-Martinez L.P."/>
        </authorList>
    </citation>
    <scope>NUCLEOTIDE SEQUENCE [LARGE SCALE GENOMIC DNA]</scope>
    <source>
        <strain evidence="4 5">AT3.2</strain>
    </source>
</reference>
<keyword evidence="4" id="KW-0689">Ribosomal protein</keyword>
<dbReference type="AlphaFoldDB" id="A0A7W9X154"/>
<dbReference type="Gene3D" id="3.40.630.30">
    <property type="match status" value="1"/>
</dbReference>
<dbReference type="Proteomes" id="UP000540787">
    <property type="component" value="Unassembled WGS sequence"/>
</dbReference>
<keyword evidence="5" id="KW-1185">Reference proteome</keyword>
<sequence length="149" mass="15717">MLRVVHVDPDHADARRVVAELDAALSAITGESGAASFDPEDCRGAGACFVLAYDADGSAVGCGAVRALAGDIGELKRMYAQPGSGAGAHVLAELERHAAACGYRQLWLSTRRVNARAVAFYERHGYVQVAPYGRYVGRAASVCLGRRLP</sequence>
<gene>
    <name evidence="4" type="ORF">HD842_002636</name>
</gene>
<dbReference type="PROSITE" id="PS51186">
    <property type="entry name" value="GNAT"/>
    <property type="match status" value="1"/>
</dbReference>
<dbReference type="SUPFAM" id="SSF55729">
    <property type="entry name" value="Acyl-CoA N-acyltransferases (Nat)"/>
    <property type="match status" value="1"/>
</dbReference>
<keyword evidence="1" id="KW-0808">Transferase</keyword>
<protein>
    <submittedName>
        <fullName evidence="4">Ribosomal protein S18 acetylase RimI-like enzyme</fullName>
    </submittedName>
</protein>
<evidence type="ECO:0000313" key="5">
    <source>
        <dbReference type="Proteomes" id="UP000540787"/>
    </source>
</evidence>
<dbReference type="GO" id="GO:0016747">
    <property type="term" value="F:acyltransferase activity, transferring groups other than amino-acyl groups"/>
    <property type="evidence" value="ECO:0007669"/>
    <property type="project" value="InterPro"/>
</dbReference>
<dbReference type="Pfam" id="PF00583">
    <property type="entry name" value="Acetyltransf_1"/>
    <property type="match status" value="1"/>
</dbReference>
<feature type="domain" description="N-acetyltransferase" evidence="3">
    <location>
        <begin position="2"/>
        <end position="149"/>
    </location>
</feature>
<proteinExistence type="predicted"/>
<dbReference type="GO" id="GO:0005840">
    <property type="term" value="C:ribosome"/>
    <property type="evidence" value="ECO:0007669"/>
    <property type="project" value="UniProtKB-KW"/>
</dbReference>
<dbReference type="InterPro" id="IPR050832">
    <property type="entry name" value="Bact_Acetyltransf"/>
</dbReference>
<evidence type="ECO:0000259" key="3">
    <source>
        <dbReference type="PROSITE" id="PS51186"/>
    </source>
</evidence>
<name>A0A7W9X154_9BURK</name>
<dbReference type="PANTHER" id="PTHR43877">
    <property type="entry name" value="AMINOALKYLPHOSPHONATE N-ACETYLTRANSFERASE-RELATED-RELATED"/>
    <property type="match status" value="1"/>
</dbReference>
<dbReference type="InterPro" id="IPR016181">
    <property type="entry name" value="Acyl_CoA_acyltransferase"/>
</dbReference>
<evidence type="ECO:0000256" key="1">
    <source>
        <dbReference type="ARBA" id="ARBA00022679"/>
    </source>
</evidence>
<comment type="caution">
    <text evidence="4">The sequence shown here is derived from an EMBL/GenBank/DDBJ whole genome shotgun (WGS) entry which is preliminary data.</text>
</comment>
<organism evidence="4 5">
    <name type="scientific">Massilia aurea</name>
    <dbReference type="NCBI Taxonomy" id="373040"/>
    <lineage>
        <taxon>Bacteria</taxon>
        <taxon>Pseudomonadati</taxon>
        <taxon>Pseudomonadota</taxon>
        <taxon>Betaproteobacteria</taxon>
        <taxon>Burkholderiales</taxon>
        <taxon>Oxalobacteraceae</taxon>
        <taxon>Telluria group</taxon>
        <taxon>Massilia</taxon>
    </lineage>
</organism>
<dbReference type="EMBL" id="JACHBX010000002">
    <property type="protein sequence ID" value="MBB6134494.1"/>
    <property type="molecule type" value="Genomic_DNA"/>
</dbReference>
<dbReference type="InterPro" id="IPR000182">
    <property type="entry name" value="GNAT_dom"/>
</dbReference>
<accession>A0A7W9X154</accession>
<keyword evidence="2" id="KW-0012">Acyltransferase</keyword>
<dbReference type="PANTHER" id="PTHR43877:SF2">
    <property type="entry name" value="AMINOALKYLPHOSPHONATE N-ACETYLTRANSFERASE-RELATED"/>
    <property type="match status" value="1"/>
</dbReference>
<evidence type="ECO:0000313" key="4">
    <source>
        <dbReference type="EMBL" id="MBB6134494.1"/>
    </source>
</evidence>
<dbReference type="RefSeq" id="WP_183555077.1">
    <property type="nucleotide sequence ID" value="NZ_JACHBX010000002.1"/>
</dbReference>